<feature type="binding site" evidence="9">
    <location>
        <position position="9"/>
    </location>
    <ligand>
        <name>a divalent metal cation</name>
        <dbReference type="ChEBI" id="CHEBI:60240"/>
    </ligand>
</feature>
<dbReference type="Proteomes" id="UP000037822">
    <property type="component" value="Unassembled WGS sequence"/>
</dbReference>
<comment type="subcellular location">
    <subcellularLocation>
        <location evidence="3 9">Cytoplasm</location>
    </subcellularLocation>
</comment>
<dbReference type="HAMAP" id="MF_00060">
    <property type="entry name" value="SurE"/>
    <property type="match status" value="1"/>
</dbReference>
<evidence type="ECO:0000256" key="9">
    <source>
        <dbReference type="HAMAP-Rule" id="MF_00060"/>
    </source>
</evidence>
<dbReference type="GO" id="GO:0046872">
    <property type="term" value="F:metal ion binding"/>
    <property type="evidence" value="ECO:0007669"/>
    <property type="project" value="UniProtKB-UniRule"/>
</dbReference>
<organism evidence="11 12">
    <name type="scientific">Bosea vaviloviae</name>
    <dbReference type="NCBI Taxonomy" id="1526658"/>
    <lineage>
        <taxon>Bacteria</taxon>
        <taxon>Pseudomonadati</taxon>
        <taxon>Pseudomonadota</taxon>
        <taxon>Alphaproteobacteria</taxon>
        <taxon>Hyphomicrobiales</taxon>
        <taxon>Boseaceae</taxon>
        <taxon>Bosea</taxon>
    </lineage>
</organism>
<evidence type="ECO:0000256" key="1">
    <source>
        <dbReference type="ARBA" id="ARBA00000815"/>
    </source>
</evidence>
<dbReference type="InterPro" id="IPR036523">
    <property type="entry name" value="SurE-like_sf"/>
</dbReference>
<comment type="cofactor">
    <cofactor evidence="9">
        <name>a divalent metal cation</name>
        <dbReference type="ChEBI" id="CHEBI:60240"/>
    </cofactor>
    <text evidence="9">Binds 1 divalent metal cation per subunit.</text>
</comment>
<keyword evidence="12" id="KW-1185">Reference proteome</keyword>
<evidence type="ECO:0000313" key="12">
    <source>
        <dbReference type="Proteomes" id="UP000037822"/>
    </source>
</evidence>
<comment type="caution">
    <text evidence="11">The sequence shown here is derived from an EMBL/GenBank/DDBJ whole genome shotgun (WGS) entry which is preliminary data.</text>
</comment>
<evidence type="ECO:0000313" key="11">
    <source>
        <dbReference type="EMBL" id="KPH82301.1"/>
    </source>
</evidence>
<dbReference type="RefSeq" id="WP_054207964.1">
    <property type="nucleotide sequence ID" value="NZ_LGSZ01000022.1"/>
</dbReference>
<evidence type="ECO:0000256" key="2">
    <source>
        <dbReference type="ARBA" id="ARBA00001946"/>
    </source>
</evidence>
<evidence type="ECO:0000256" key="3">
    <source>
        <dbReference type="ARBA" id="ARBA00004496"/>
    </source>
</evidence>
<feature type="domain" description="Survival protein SurE-like phosphatase/nucleotidase" evidence="10">
    <location>
        <begin position="3"/>
        <end position="188"/>
    </location>
</feature>
<dbReference type="EMBL" id="LGSZ01000022">
    <property type="protein sequence ID" value="KPH82301.1"/>
    <property type="molecule type" value="Genomic_DNA"/>
</dbReference>
<keyword evidence="6 9" id="KW-0479">Metal-binding</keyword>
<evidence type="ECO:0000256" key="5">
    <source>
        <dbReference type="ARBA" id="ARBA00022490"/>
    </source>
</evidence>
<dbReference type="GO" id="GO:0008253">
    <property type="term" value="F:5'-nucleotidase activity"/>
    <property type="evidence" value="ECO:0007669"/>
    <property type="project" value="UniProtKB-UniRule"/>
</dbReference>
<name>A0A0N1F5N4_9HYPH</name>
<dbReference type="GO" id="GO:0000166">
    <property type="term" value="F:nucleotide binding"/>
    <property type="evidence" value="ECO:0007669"/>
    <property type="project" value="UniProtKB-KW"/>
</dbReference>
<feature type="binding site" evidence="9">
    <location>
        <position position="40"/>
    </location>
    <ligand>
        <name>a divalent metal cation</name>
        <dbReference type="ChEBI" id="CHEBI:60240"/>
    </ligand>
</feature>
<evidence type="ECO:0000256" key="8">
    <source>
        <dbReference type="ARBA" id="ARBA00022801"/>
    </source>
</evidence>
<comment type="function">
    <text evidence="9">Nucleotidase that shows phosphatase activity on nucleoside 5'-monophosphates.</text>
</comment>
<proteinExistence type="inferred from homology"/>
<dbReference type="EC" id="3.1.3.5" evidence="9"/>
<dbReference type="NCBIfam" id="NF001490">
    <property type="entry name" value="PRK00346.1-4"/>
    <property type="match status" value="1"/>
</dbReference>
<feature type="binding site" evidence="9">
    <location>
        <position position="8"/>
    </location>
    <ligand>
        <name>a divalent metal cation</name>
        <dbReference type="ChEBI" id="CHEBI:60240"/>
    </ligand>
</feature>
<keyword evidence="5 9" id="KW-0963">Cytoplasm</keyword>
<dbReference type="GO" id="GO:0005737">
    <property type="term" value="C:cytoplasm"/>
    <property type="evidence" value="ECO:0007669"/>
    <property type="project" value="UniProtKB-SubCell"/>
</dbReference>
<accession>A0A0N1F5N4</accession>
<feature type="binding site" evidence="9">
    <location>
        <position position="93"/>
    </location>
    <ligand>
        <name>a divalent metal cation</name>
        <dbReference type="ChEBI" id="CHEBI:60240"/>
    </ligand>
</feature>
<dbReference type="FunFam" id="3.40.1210.10:FF:000001">
    <property type="entry name" value="5'/3'-nucleotidase SurE"/>
    <property type="match status" value="1"/>
</dbReference>
<dbReference type="PATRIC" id="fig|1526658.3.peg.3395"/>
<dbReference type="GO" id="GO:0008254">
    <property type="term" value="F:3'-nucleotidase activity"/>
    <property type="evidence" value="ECO:0007669"/>
    <property type="project" value="TreeGrafter"/>
</dbReference>
<keyword evidence="8 9" id="KW-0378">Hydrolase</keyword>
<dbReference type="OrthoDB" id="9780815at2"/>
<sequence length="253" mass="27581">MRILVTNDDGIHAEGLAVLERIAAQLSDDVWVVAPETDQSGVAHSLSLSNPLRLRQISEKRFAVTGTPTDCVIMAARSIMIENRPDLVLSGVNRGQNVAEDVTYSGTIAAAMEGTLLGIRSIAVSQGYGPGGRDQIHWDCAEHHAPGIIRRLLEEGIPKDVLFNLNFPNVPASEVAGIAVTVQGRRDQELMQLQPRQDGRGNPYFWIAFARSKSEPANGTDLRALAEKKISVTPLELDLTHEPTLTRFARVFA</sequence>
<keyword evidence="7 9" id="KW-0547">Nucleotide-binding</keyword>
<reference evidence="11 12" key="1">
    <citation type="submission" date="2015-07" db="EMBL/GenBank/DDBJ databases">
        <title>Whole genome sequencing of Bosea vaviloviae isolated from cave pool.</title>
        <authorList>
            <person name="Tan N.E.H."/>
            <person name="Lee Y.P."/>
            <person name="Gan H.M."/>
            <person name="Barton H."/>
            <person name="Savka M.A."/>
        </authorList>
    </citation>
    <scope>NUCLEOTIDE SEQUENCE [LARGE SCALE GENOMIC DNA]</scope>
    <source>
        <strain evidence="11 12">SD260</strain>
    </source>
</reference>
<dbReference type="Gene3D" id="3.40.1210.10">
    <property type="entry name" value="Survival protein SurE-like phosphatase/nucleotidase"/>
    <property type="match status" value="1"/>
</dbReference>
<evidence type="ECO:0000256" key="4">
    <source>
        <dbReference type="ARBA" id="ARBA00011062"/>
    </source>
</evidence>
<evidence type="ECO:0000259" key="10">
    <source>
        <dbReference type="Pfam" id="PF01975"/>
    </source>
</evidence>
<dbReference type="GO" id="GO:0004309">
    <property type="term" value="F:exopolyphosphatase activity"/>
    <property type="evidence" value="ECO:0007669"/>
    <property type="project" value="TreeGrafter"/>
</dbReference>
<evidence type="ECO:0000256" key="7">
    <source>
        <dbReference type="ARBA" id="ARBA00022741"/>
    </source>
</evidence>
<dbReference type="InterPro" id="IPR002828">
    <property type="entry name" value="SurE-like_Pase/nucleotidase"/>
</dbReference>
<comment type="similarity">
    <text evidence="4 9">Belongs to the SurE nucleotidase family.</text>
</comment>
<protein>
    <recommendedName>
        <fullName evidence="9">5'-nucleotidase SurE</fullName>
        <ecNumber evidence="9">3.1.3.5</ecNumber>
    </recommendedName>
    <alternativeName>
        <fullName evidence="9">Nucleoside 5'-monophosphate phosphohydrolase</fullName>
    </alternativeName>
</protein>
<dbReference type="AlphaFoldDB" id="A0A0N1F5N4"/>
<comment type="cofactor">
    <cofactor evidence="2">
        <name>Mg(2+)</name>
        <dbReference type="ChEBI" id="CHEBI:18420"/>
    </cofactor>
</comment>
<evidence type="ECO:0000256" key="6">
    <source>
        <dbReference type="ARBA" id="ARBA00022723"/>
    </source>
</evidence>
<dbReference type="PANTHER" id="PTHR30457">
    <property type="entry name" value="5'-NUCLEOTIDASE SURE"/>
    <property type="match status" value="1"/>
</dbReference>
<gene>
    <name evidence="9" type="primary">surE</name>
    <name evidence="11" type="ORF">AE618_05260</name>
</gene>
<dbReference type="InterPro" id="IPR030048">
    <property type="entry name" value="SurE"/>
</dbReference>
<dbReference type="Pfam" id="PF01975">
    <property type="entry name" value="SurE"/>
    <property type="match status" value="1"/>
</dbReference>
<dbReference type="PANTHER" id="PTHR30457:SF12">
    <property type="entry name" value="5'_3'-NUCLEOTIDASE SURE"/>
    <property type="match status" value="1"/>
</dbReference>
<comment type="catalytic activity">
    <reaction evidence="1 9">
        <text>a ribonucleoside 5'-phosphate + H2O = a ribonucleoside + phosphate</text>
        <dbReference type="Rhea" id="RHEA:12484"/>
        <dbReference type="ChEBI" id="CHEBI:15377"/>
        <dbReference type="ChEBI" id="CHEBI:18254"/>
        <dbReference type="ChEBI" id="CHEBI:43474"/>
        <dbReference type="ChEBI" id="CHEBI:58043"/>
        <dbReference type="EC" id="3.1.3.5"/>
    </reaction>
</comment>
<dbReference type="NCBIfam" id="TIGR00087">
    <property type="entry name" value="surE"/>
    <property type="match status" value="1"/>
</dbReference>
<dbReference type="SUPFAM" id="SSF64167">
    <property type="entry name" value="SurE-like"/>
    <property type="match status" value="1"/>
</dbReference>